<dbReference type="EMBL" id="BLLK01000020">
    <property type="protein sequence ID" value="GFH45005.1"/>
    <property type="molecule type" value="Genomic_DNA"/>
</dbReference>
<protein>
    <recommendedName>
        <fullName evidence="2">Ribosomal protein eL8/eL30/eS12/Gadd45 domain-containing protein</fullName>
    </recommendedName>
</protein>
<evidence type="ECO:0000256" key="1">
    <source>
        <dbReference type="SAM" id="MobiDB-lite"/>
    </source>
</evidence>
<dbReference type="Gene3D" id="3.30.1330.30">
    <property type="match status" value="1"/>
</dbReference>
<evidence type="ECO:0000313" key="3">
    <source>
        <dbReference type="EMBL" id="GFH45005.1"/>
    </source>
</evidence>
<dbReference type="SUPFAM" id="SSF55315">
    <property type="entry name" value="L30e-like"/>
    <property type="match status" value="1"/>
</dbReference>
<dbReference type="InterPro" id="IPR029064">
    <property type="entry name" value="Ribosomal_eL30-like_sf"/>
</dbReference>
<accession>A0AAD3GZP5</accession>
<feature type="domain" description="Ribosomal protein eL8/eL30/eS12/Gadd45" evidence="2">
    <location>
        <begin position="148"/>
        <end position="206"/>
    </location>
</feature>
<gene>
    <name evidence="3" type="ORF">CTEN210_01479</name>
</gene>
<name>A0AAD3GZP5_9STRA</name>
<sequence>MSLKRDKKKITNSSNSTNKKKRKLVIPENLIDNDSLEITATPIGPIRTFAVSQNDKDIILDRLKKEIIDRFHFTLSPKNSSSSKKQKIVPIGDSNKEEQKKKMTAFAKAHIVVGTNSCTRTFEKISRAELSSNLVMVKENAKKEDAIGVSLCILARDVRPASVLSHIPYLCQLHDIPIVLLPGKASFELGKLLGCKKTSVLLFREDSCPEITTGAEKKWEKQIDSLVDFIKSKIPPPQV</sequence>
<keyword evidence="4" id="KW-1185">Reference proteome</keyword>
<organism evidence="3 4">
    <name type="scientific">Chaetoceros tenuissimus</name>
    <dbReference type="NCBI Taxonomy" id="426638"/>
    <lineage>
        <taxon>Eukaryota</taxon>
        <taxon>Sar</taxon>
        <taxon>Stramenopiles</taxon>
        <taxon>Ochrophyta</taxon>
        <taxon>Bacillariophyta</taxon>
        <taxon>Coscinodiscophyceae</taxon>
        <taxon>Chaetocerotophycidae</taxon>
        <taxon>Chaetocerotales</taxon>
        <taxon>Chaetocerotaceae</taxon>
        <taxon>Chaetoceros</taxon>
    </lineage>
</organism>
<dbReference type="InterPro" id="IPR004038">
    <property type="entry name" value="Ribosomal_eL8/eL30/eS12/Gad45"/>
</dbReference>
<evidence type="ECO:0000313" key="4">
    <source>
        <dbReference type="Proteomes" id="UP001054902"/>
    </source>
</evidence>
<reference evidence="3 4" key="1">
    <citation type="journal article" date="2021" name="Sci. Rep.">
        <title>The genome of the diatom Chaetoceros tenuissimus carries an ancient integrated fragment of an extant virus.</title>
        <authorList>
            <person name="Hongo Y."/>
            <person name="Kimura K."/>
            <person name="Takaki Y."/>
            <person name="Yoshida Y."/>
            <person name="Baba S."/>
            <person name="Kobayashi G."/>
            <person name="Nagasaki K."/>
            <person name="Hano T."/>
            <person name="Tomaru Y."/>
        </authorList>
    </citation>
    <scope>NUCLEOTIDE SEQUENCE [LARGE SCALE GENOMIC DNA]</scope>
    <source>
        <strain evidence="3 4">NIES-3715</strain>
    </source>
</reference>
<feature type="region of interest" description="Disordered" evidence="1">
    <location>
        <begin position="1"/>
        <end position="21"/>
    </location>
</feature>
<dbReference type="Pfam" id="PF01248">
    <property type="entry name" value="Ribosomal_L7Ae"/>
    <property type="match status" value="1"/>
</dbReference>
<comment type="caution">
    <text evidence="3">The sequence shown here is derived from an EMBL/GenBank/DDBJ whole genome shotgun (WGS) entry which is preliminary data.</text>
</comment>
<evidence type="ECO:0000259" key="2">
    <source>
        <dbReference type="Pfam" id="PF01248"/>
    </source>
</evidence>
<proteinExistence type="predicted"/>
<feature type="compositionally biased region" description="Basic residues" evidence="1">
    <location>
        <begin position="1"/>
        <end position="10"/>
    </location>
</feature>
<dbReference type="AlphaFoldDB" id="A0AAD3GZP5"/>
<dbReference type="Proteomes" id="UP001054902">
    <property type="component" value="Unassembled WGS sequence"/>
</dbReference>